<feature type="compositionally biased region" description="Polar residues" evidence="1">
    <location>
        <begin position="29"/>
        <end position="48"/>
    </location>
</feature>
<feature type="compositionally biased region" description="Acidic residues" evidence="1">
    <location>
        <begin position="268"/>
        <end position="285"/>
    </location>
</feature>
<feature type="compositionally biased region" description="Basic and acidic residues" evidence="1">
    <location>
        <begin position="235"/>
        <end position="245"/>
    </location>
</feature>
<feature type="region of interest" description="Disordered" evidence="1">
    <location>
        <begin position="226"/>
        <end position="331"/>
    </location>
</feature>
<sequence>MAIDAPNFRTFPNLGRSPKIKEEEDLTSAAPSQDGESAPTLPTGTKNDGAQEERHSPAEEQESRGADPALAGDLFDIPPTLMEDNALFGTLGRNQVAKLFEHEEMLRMASQYTIAKMAEMYQAKYGQKIKNKRISVRLDTAKDKVAAARGCLRKDIVAAFEEKKREYGVEKAKNMEAGRKRKALKQAAAAANKKRKTSSITIPLPKDEEDEDSDVDDFAALEERLLEYSDEEGAEMTRKEKRGELQVKPCAAKKGGRMKRKNSRMPIPEDDEEESLPEYSDEEMAEMERKQRSGEVKVKEKLAEDSKDEERQSISRPMPAHLRAGAVERGQYTEEHAADALMMLSREVRKAQTQPEHDDVTARSEGDEDEEGHEDSRYPG</sequence>
<evidence type="ECO:0000313" key="2">
    <source>
        <dbReference type="EMBL" id="EME86354.1"/>
    </source>
</evidence>
<feature type="compositionally biased region" description="Basic and acidic residues" evidence="1">
    <location>
        <begin position="286"/>
        <end position="313"/>
    </location>
</feature>
<dbReference type="EMBL" id="KB446556">
    <property type="protein sequence ID" value="EME86354.1"/>
    <property type="molecule type" value="Genomic_DNA"/>
</dbReference>
<keyword evidence="3" id="KW-1185">Reference proteome</keyword>
<feature type="compositionally biased region" description="Basic residues" evidence="1">
    <location>
        <begin position="254"/>
        <end position="263"/>
    </location>
</feature>
<feature type="region of interest" description="Disordered" evidence="1">
    <location>
        <begin position="343"/>
        <end position="380"/>
    </location>
</feature>
<reference evidence="2 3" key="1">
    <citation type="journal article" date="2012" name="PLoS Pathog.">
        <title>Diverse lifestyles and strategies of plant pathogenesis encoded in the genomes of eighteen Dothideomycetes fungi.</title>
        <authorList>
            <person name="Ohm R.A."/>
            <person name="Feau N."/>
            <person name="Henrissat B."/>
            <person name="Schoch C.L."/>
            <person name="Horwitz B.A."/>
            <person name="Barry K.W."/>
            <person name="Condon B.J."/>
            <person name="Copeland A.C."/>
            <person name="Dhillon B."/>
            <person name="Glaser F."/>
            <person name="Hesse C.N."/>
            <person name="Kosti I."/>
            <person name="LaButti K."/>
            <person name="Lindquist E.A."/>
            <person name="Lucas S."/>
            <person name="Salamov A.A."/>
            <person name="Bradshaw R.E."/>
            <person name="Ciuffetti L."/>
            <person name="Hamelin R.C."/>
            <person name="Kema G.H.J."/>
            <person name="Lawrence C."/>
            <person name="Scott J.A."/>
            <person name="Spatafora J.W."/>
            <person name="Turgeon B.G."/>
            <person name="de Wit P.J.G.M."/>
            <person name="Zhong S."/>
            <person name="Goodwin S.B."/>
            <person name="Grigoriev I.V."/>
        </authorList>
    </citation>
    <scope>NUCLEOTIDE SEQUENCE [LARGE SCALE GENOMIC DNA]</scope>
    <source>
        <strain evidence="2 3">CIRAD86</strain>
    </source>
</reference>
<evidence type="ECO:0000313" key="3">
    <source>
        <dbReference type="Proteomes" id="UP000016932"/>
    </source>
</evidence>
<feature type="region of interest" description="Disordered" evidence="1">
    <location>
        <begin position="187"/>
        <end position="214"/>
    </location>
</feature>
<dbReference type="VEuPathDB" id="FungiDB:MYCFIDRAFT_172125"/>
<dbReference type="AlphaFoldDB" id="M3A5F4"/>
<proteinExistence type="predicted"/>
<dbReference type="GeneID" id="19332750"/>
<dbReference type="RefSeq" id="XP_007923660.1">
    <property type="nucleotide sequence ID" value="XM_007925469.1"/>
</dbReference>
<organism evidence="2 3">
    <name type="scientific">Pseudocercospora fijiensis (strain CIRAD86)</name>
    <name type="common">Black leaf streak disease fungus</name>
    <name type="synonym">Mycosphaerella fijiensis</name>
    <dbReference type="NCBI Taxonomy" id="383855"/>
    <lineage>
        <taxon>Eukaryota</taxon>
        <taxon>Fungi</taxon>
        <taxon>Dikarya</taxon>
        <taxon>Ascomycota</taxon>
        <taxon>Pezizomycotina</taxon>
        <taxon>Dothideomycetes</taxon>
        <taxon>Dothideomycetidae</taxon>
        <taxon>Mycosphaerellales</taxon>
        <taxon>Mycosphaerellaceae</taxon>
        <taxon>Pseudocercospora</taxon>
    </lineage>
</organism>
<dbReference type="HOGENOM" id="CLU_727861_0_0_1"/>
<gene>
    <name evidence="2" type="ORF">MYCFIDRAFT_172125</name>
</gene>
<protein>
    <submittedName>
        <fullName evidence="2">Uncharacterized protein</fullName>
    </submittedName>
</protein>
<feature type="compositionally biased region" description="Basic and acidic residues" evidence="1">
    <location>
        <begin position="346"/>
        <end position="365"/>
    </location>
</feature>
<name>M3A5F4_PSEFD</name>
<feature type="region of interest" description="Disordered" evidence="1">
    <location>
        <begin position="1"/>
        <end position="73"/>
    </location>
</feature>
<evidence type="ECO:0000256" key="1">
    <source>
        <dbReference type="SAM" id="MobiDB-lite"/>
    </source>
</evidence>
<dbReference type="Proteomes" id="UP000016932">
    <property type="component" value="Unassembled WGS sequence"/>
</dbReference>
<feature type="compositionally biased region" description="Basic and acidic residues" evidence="1">
    <location>
        <begin position="49"/>
        <end position="65"/>
    </location>
</feature>
<dbReference type="KEGG" id="pfj:MYCFIDRAFT_172125"/>
<accession>M3A5F4</accession>
<dbReference type="OrthoDB" id="3650318at2759"/>